<comment type="subcellular location">
    <subcellularLocation>
        <location evidence="2">Membrane</location>
        <topology evidence="2">Single-pass membrane protein</topology>
    </subcellularLocation>
</comment>
<evidence type="ECO:0000256" key="3">
    <source>
        <dbReference type="ARBA" id="ARBA00022617"/>
    </source>
</evidence>
<evidence type="ECO:0000256" key="4">
    <source>
        <dbReference type="ARBA" id="ARBA00022723"/>
    </source>
</evidence>
<dbReference type="InterPro" id="IPR017972">
    <property type="entry name" value="Cyt_P450_CS"/>
</dbReference>
<reference evidence="16" key="1">
    <citation type="submission" date="2020-06" db="EMBL/GenBank/DDBJ databases">
        <authorList>
            <person name="Li T."/>
            <person name="Hu X."/>
            <person name="Zhang T."/>
            <person name="Song X."/>
            <person name="Zhang H."/>
            <person name="Dai N."/>
            <person name="Sheng W."/>
            <person name="Hou X."/>
            <person name="Wei L."/>
        </authorList>
    </citation>
    <scope>NUCLEOTIDE SEQUENCE</scope>
    <source>
        <strain evidence="16">G02</strain>
        <tissue evidence="16">Leaf</tissue>
    </source>
</reference>
<evidence type="ECO:0000256" key="13">
    <source>
        <dbReference type="ARBA" id="ARBA00067499"/>
    </source>
</evidence>
<sequence length="514" mass="58396">MAADFALTVAVVILTCTIIWSVQKLVKLGKQRLSLPPGPCGLPIVGYLPFLREDLHHQFTELADKYGPIYKLWIGSKLWTVISSPSLIKEVVRDHDTIFANRDITVAARISSYGFNDIAWSPYGSQWRNRRKLFVREMLSNSNLEASCNLRKDEVRKAIKEIYTKVGTPIDICELGYKINLNVIINLIWGGKIQGERRDRILASLLPVLAHMFDLLVKPNISDFLPVLARFDIQGVAKEVTTLLHKVEEITEDTIDERMKNPSNKTEAVEATKDGRTDFLQILIDLMQEEDNKKSLGKTQIKAMLINILAGGTDTSSTTIEWVMAELLCHPNVMEKVQNELDKVVGLNNIVEESHILKLEYLDAVVKETLRLYPLGPLLTPRTPSQSCTVGGYTIPKDSTVFLNVWFVQRDPLIWENPLEFKPERFLNNTEKMDFSGNNFKYLPFGSGRRICAGLPLAERMVRLILASLLHSFKWQLSEGEKLDMSGKLRLTLKKKIPLRVIPVPRLSNIELYE</sequence>
<dbReference type="GO" id="GO:0020037">
    <property type="term" value="F:heme binding"/>
    <property type="evidence" value="ECO:0007669"/>
    <property type="project" value="InterPro"/>
</dbReference>
<dbReference type="GO" id="GO:0004497">
    <property type="term" value="F:monooxygenase activity"/>
    <property type="evidence" value="ECO:0007669"/>
    <property type="project" value="UniProtKB-KW"/>
</dbReference>
<evidence type="ECO:0000256" key="14">
    <source>
        <dbReference type="PIRSR" id="PIRSR602401-1"/>
    </source>
</evidence>
<accession>A0AAW2MF65</accession>
<dbReference type="PANTHER" id="PTHR47951:SF7">
    <property type="entry name" value="FLAVONOID 3',5'-HYDROXYLASE-LIKE ISOFORM X1"/>
    <property type="match status" value="1"/>
</dbReference>
<dbReference type="InterPro" id="IPR001128">
    <property type="entry name" value="Cyt_P450"/>
</dbReference>
<comment type="catalytic activity">
    <reaction evidence="9">
        <text>(2S)-sakuranetin + reduced [NADPH--hemoprotein reductase] + O2 = (2S)-7-methylcarthamidin + oxidized [NADPH--hemoprotein reductase] + H2O + H(+)</text>
        <dbReference type="Rhea" id="RHEA:73431"/>
        <dbReference type="Rhea" id="RHEA-COMP:11964"/>
        <dbReference type="Rhea" id="RHEA-COMP:11965"/>
        <dbReference type="ChEBI" id="CHEBI:15377"/>
        <dbReference type="ChEBI" id="CHEBI:15378"/>
        <dbReference type="ChEBI" id="CHEBI:15379"/>
        <dbReference type="ChEBI" id="CHEBI:28927"/>
        <dbReference type="ChEBI" id="CHEBI:57618"/>
        <dbReference type="ChEBI" id="CHEBI:58210"/>
        <dbReference type="ChEBI" id="CHEBI:192815"/>
    </reaction>
    <physiologicalReaction direction="left-to-right" evidence="9">
        <dbReference type="Rhea" id="RHEA:73432"/>
    </physiologicalReaction>
</comment>
<dbReference type="PANTHER" id="PTHR47951">
    <property type="entry name" value="OS08G0547900 PROTEIN"/>
    <property type="match status" value="1"/>
</dbReference>
<comment type="pathway">
    <text evidence="8">Flavonoid metabolism.</text>
</comment>
<dbReference type="InterPro" id="IPR002401">
    <property type="entry name" value="Cyt_P450_E_grp-I"/>
</dbReference>
<evidence type="ECO:0000256" key="8">
    <source>
        <dbReference type="ARBA" id="ARBA00034479"/>
    </source>
</evidence>
<dbReference type="AlphaFoldDB" id="A0AAW2MF65"/>
<name>A0AAW2MF65_SESRA</name>
<dbReference type="PROSITE" id="PS00086">
    <property type="entry name" value="CYTOCHROME_P450"/>
    <property type="match status" value="1"/>
</dbReference>
<dbReference type="InterPro" id="IPR036396">
    <property type="entry name" value="Cyt_P450_sf"/>
</dbReference>
<evidence type="ECO:0000256" key="7">
    <source>
        <dbReference type="ARBA" id="ARBA00023033"/>
    </source>
</evidence>
<comment type="catalytic activity">
    <reaction evidence="12">
        <text>apigenin 4',7-dimethyl ether + reduced [NADPH--hemoprotein reductase] + O2 = ladanein + oxidized [NADPH--hemoprotein reductase] + H2O + H(+)</text>
        <dbReference type="Rhea" id="RHEA:73435"/>
        <dbReference type="Rhea" id="RHEA-COMP:11964"/>
        <dbReference type="Rhea" id="RHEA-COMP:11965"/>
        <dbReference type="ChEBI" id="CHEBI:2769"/>
        <dbReference type="ChEBI" id="CHEBI:15377"/>
        <dbReference type="ChEBI" id="CHEBI:15378"/>
        <dbReference type="ChEBI" id="CHEBI:15379"/>
        <dbReference type="ChEBI" id="CHEBI:57618"/>
        <dbReference type="ChEBI" id="CHEBI:58210"/>
        <dbReference type="ChEBI" id="CHEBI:192702"/>
    </reaction>
    <physiologicalReaction direction="left-to-right" evidence="12">
        <dbReference type="Rhea" id="RHEA:73436"/>
    </physiologicalReaction>
</comment>
<evidence type="ECO:0000256" key="15">
    <source>
        <dbReference type="RuleBase" id="RU000461"/>
    </source>
</evidence>
<dbReference type="GO" id="GO:0016705">
    <property type="term" value="F:oxidoreductase activity, acting on paired donors, with incorporation or reduction of molecular oxygen"/>
    <property type="evidence" value="ECO:0007669"/>
    <property type="project" value="InterPro"/>
</dbReference>
<dbReference type="GO" id="GO:0016020">
    <property type="term" value="C:membrane"/>
    <property type="evidence" value="ECO:0007669"/>
    <property type="project" value="UniProtKB-SubCell"/>
</dbReference>
<keyword evidence="4 14" id="KW-0479">Metal-binding</keyword>
<proteinExistence type="inferred from homology"/>
<dbReference type="SUPFAM" id="SSF48264">
    <property type="entry name" value="Cytochrome P450"/>
    <property type="match status" value="1"/>
</dbReference>
<feature type="binding site" description="axial binding residue" evidence="14">
    <location>
        <position position="452"/>
    </location>
    <ligand>
        <name>heme</name>
        <dbReference type="ChEBI" id="CHEBI:30413"/>
    </ligand>
    <ligandPart>
        <name>Fe</name>
        <dbReference type="ChEBI" id="CHEBI:18248"/>
    </ligandPart>
</feature>
<evidence type="ECO:0000256" key="10">
    <source>
        <dbReference type="ARBA" id="ARBA00051691"/>
    </source>
</evidence>
<evidence type="ECO:0000256" key="12">
    <source>
        <dbReference type="ARBA" id="ARBA00052216"/>
    </source>
</evidence>
<dbReference type="Gene3D" id="1.10.630.10">
    <property type="entry name" value="Cytochrome P450"/>
    <property type="match status" value="1"/>
</dbReference>
<dbReference type="GO" id="GO:0005506">
    <property type="term" value="F:iron ion binding"/>
    <property type="evidence" value="ECO:0007669"/>
    <property type="project" value="InterPro"/>
</dbReference>
<comment type="cofactor">
    <cofactor evidence="1 14">
        <name>heme</name>
        <dbReference type="ChEBI" id="CHEBI:30413"/>
    </cofactor>
</comment>
<dbReference type="FunFam" id="1.10.630.10:FF:000026">
    <property type="entry name" value="Cytochrome P450 82C4"/>
    <property type="match status" value="1"/>
</dbReference>
<comment type="catalytic activity">
    <reaction evidence="10">
        <text>genkwanin + reduced [NADPH--hemoprotein reductase] + O2 = scutellarein 7-methyl ether + oxidized [NADPH--hemoprotein reductase] + H2O</text>
        <dbReference type="Rhea" id="RHEA:73427"/>
        <dbReference type="Rhea" id="RHEA-COMP:11964"/>
        <dbReference type="Rhea" id="RHEA-COMP:11965"/>
        <dbReference type="ChEBI" id="CHEBI:15377"/>
        <dbReference type="ChEBI" id="CHEBI:15379"/>
        <dbReference type="ChEBI" id="CHEBI:57618"/>
        <dbReference type="ChEBI" id="CHEBI:58210"/>
        <dbReference type="ChEBI" id="CHEBI:192700"/>
        <dbReference type="ChEBI" id="CHEBI:192701"/>
    </reaction>
    <physiologicalReaction direction="left-to-right" evidence="10">
        <dbReference type="Rhea" id="RHEA:73428"/>
    </physiologicalReaction>
</comment>
<evidence type="ECO:0000256" key="11">
    <source>
        <dbReference type="ARBA" id="ARBA00052049"/>
    </source>
</evidence>
<dbReference type="Pfam" id="PF00067">
    <property type="entry name" value="p450"/>
    <property type="match status" value="1"/>
</dbReference>
<evidence type="ECO:0000256" key="1">
    <source>
        <dbReference type="ARBA" id="ARBA00001971"/>
    </source>
</evidence>
<evidence type="ECO:0000256" key="9">
    <source>
        <dbReference type="ARBA" id="ARBA00050930"/>
    </source>
</evidence>
<keyword evidence="5 15" id="KW-0560">Oxidoreductase</keyword>
<organism evidence="16">
    <name type="scientific">Sesamum radiatum</name>
    <name type="common">Black benniseed</name>
    <dbReference type="NCBI Taxonomy" id="300843"/>
    <lineage>
        <taxon>Eukaryota</taxon>
        <taxon>Viridiplantae</taxon>
        <taxon>Streptophyta</taxon>
        <taxon>Embryophyta</taxon>
        <taxon>Tracheophyta</taxon>
        <taxon>Spermatophyta</taxon>
        <taxon>Magnoliopsida</taxon>
        <taxon>eudicotyledons</taxon>
        <taxon>Gunneridae</taxon>
        <taxon>Pentapetalae</taxon>
        <taxon>asterids</taxon>
        <taxon>lamiids</taxon>
        <taxon>Lamiales</taxon>
        <taxon>Pedaliaceae</taxon>
        <taxon>Sesamum</taxon>
    </lineage>
</organism>
<keyword evidence="3 14" id="KW-0349">Heme</keyword>
<protein>
    <recommendedName>
        <fullName evidence="13">Flavonoid-6-hydroxylase</fullName>
    </recommendedName>
</protein>
<keyword evidence="7 15" id="KW-0503">Monooxygenase</keyword>
<keyword evidence="6 14" id="KW-0408">Iron</keyword>
<gene>
    <name evidence="16" type="ORF">Sradi_4949000</name>
</gene>
<dbReference type="EMBL" id="JACGWJ010000022">
    <property type="protein sequence ID" value="KAL0329623.1"/>
    <property type="molecule type" value="Genomic_DNA"/>
</dbReference>
<comment type="caution">
    <text evidence="16">The sequence shown here is derived from an EMBL/GenBank/DDBJ whole genome shotgun (WGS) entry which is preliminary data.</text>
</comment>
<evidence type="ECO:0000256" key="5">
    <source>
        <dbReference type="ARBA" id="ARBA00023002"/>
    </source>
</evidence>
<evidence type="ECO:0000256" key="2">
    <source>
        <dbReference type="ARBA" id="ARBA00004167"/>
    </source>
</evidence>
<reference evidence="16" key="2">
    <citation type="journal article" date="2024" name="Plant">
        <title>Genomic evolution and insights into agronomic trait innovations of Sesamum species.</title>
        <authorList>
            <person name="Miao H."/>
            <person name="Wang L."/>
            <person name="Qu L."/>
            <person name="Liu H."/>
            <person name="Sun Y."/>
            <person name="Le M."/>
            <person name="Wang Q."/>
            <person name="Wei S."/>
            <person name="Zheng Y."/>
            <person name="Lin W."/>
            <person name="Duan Y."/>
            <person name="Cao H."/>
            <person name="Xiong S."/>
            <person name="Wang X."/>
            <person name="Wei L."/>
            <person name="Li C."/>
            <person name="Ma Q."/>
            <person name="Ju M."/>
            <person name="Zhao R."/>
            <person name="Li G."/>
            <person name="Mu C."/>
            <person name="Tian Q."/>
            <person name="Mei H."/>
            <person name="Zhang T."/>
            <person name="Gao T."/>
            <person name="Zhang H."/>
        </authorList>
    </citation>
    <scope>NUCLEOTIDE SEQUENCE</scope>
    <source>
        <strain evidence="16">G02</strain>
    </source>
</reference>
<evidence type="ECO:0000256" key="6">
    <source>
        <dbReference type="ARBA" id="ARBA00023004"/>
    </source>
</evidence>
<dbReference type="PRINTS" id="PR00385">
    <property type="entry name" value="P450"/>
</dbReference>
<evidence type="ECO:0000313" key="16">
    <source>
        <dbReference type="EMBL" id="KAL0329623.1"/>
    </source>
</evidence>
<dbReference type="PRINTS" id="PR00463">
    <property type="entry name" value="EP450I"/>
</dbReference>
<comment type="catalytic activity">
    <reaction evidence="11">
        <text>(2S)-naringenin 4',7-dimethyl ether + reduced [NADPH--hemoprotein reductase] + O2 = (2S)-carthamidin-4',7-dimethyl ether + oxidized [NADPH--hemoprotein reductase] + H2O + H(+)</text>
        <dbReference type="Rhea" id="RHEA:73439"/>
        <dbReference type="Rhea" id="RHEA-COMP:11964"/>
        <dbReference type="Rhea" id="RHEA-COMP:11965"/>
        <dbReference type="ChEBI" id="CHEBI:15377"/>
        <dbReference type="ChEBI" id="CHEBI:15378"/>
        <dbReference type="ChEBI" id="CHEBI:15379"/>
        <dbReference type="ChEBI" id="CHEBI:57618"/>
        <dbReference type="ChEBI" id="CHEBI:58210"/>
        <dbReference type="ChEBI" id="CHEBI:192816"/>
        <dbReference type="ChEBI" id="CHEBI:192817"/>
    </reaction>
    <physiologicalReaction direction="left-to-right" evidence="11">
        <dbReference type="Rhea" id="RHEA:73440"/>
    </physiologicalReaction>
</comment>
<comment type="similarity">
    <text evidence="15">Belongs to the cytochrome P450 family.</text>
</comment>